<dbReference type="InterPro" id="IPR032675">
    <property type="entry name" value="LRR_dom_sf"/>
</dbReference>
<protein>
    <submittedName>
        <fullName evidence="5">Uncharacterized protein</fullName>
    </submittedName>
</protein>
<keyword evidence="1" id="KW-0433">Leucine-rich repeat</keyword>
<dbReference type="AlphaFoldDB" id="A0AAD7SIH6"/>
<name>A0AAD7SIH6_9TELE</name>
<accession>A0AAD7SIH6</accession>
<dbReference type="PANTHER" id="PTHR45842">
    <property type="entry name" value="SYNAPTIC ADHESION-LIKE MOLECULE SALM"/>
    <property type="match status" value="1"/>
</dbReference>
<evidence type="ECO:0000256" key="1">
    <source>
        <dbReference type="ARBA" id="ARBA00022614"/>
    </source>
</evidence>
<evidence type="ECO:0000313" key="6">
    <source>
        <dbReference type="Proteomes" id="UP001221898"/>
    </source>
</evidence>
<reference evidence="5" key="1">
    <citation type="journal article" date="2023" name="Science">
        <title>Genome structures resolve the early diversification of teleost fishes.</title>
        <authorList>
            <person name="Parey E."/>
            <person name="Louis A."/>
            <person name="Montfort J."/>
            <person name="Bouchez O."/>
            <person name="Roques C."/>
            <person name="Iampietro C."/>
            <person name="Lluch J."/>
            <person name="Castinel A."/>
            <person name="Donnadieu C."/>
            <person name="Desvignes T."/>
            <person name="Floi Bucao C."/>
            <person name="Jouanno E."/>
            <person name="Wen M."/>
            <person name="Mejri S."/>
            <person name="Dirks R."/>
            <person name="Jansen H."/>
            <person name="Henkel C."/>
            <person name="Chen W.J."/>
            <person name="Zahm M."/>
            <person name="Cabau C."/>
            <person name="Klopp C."/>
            <person name="Thompson A.W."/>
            <person name="Robinson-Rechavi M."/>
            <person name="Braasch I."/>
            <person name="Lecointre G."/>
            <person name="Bobe J."/>
            <person name="Postlethwait J.H."/>
            <person name="Berthelot C."/>
            <person name="Roest Crollius H."/>
            <person name="Guiguen Y."/>
        </authorList>
    </citation>
    <scope>NUCLEOTIDE SEQUENCE</scope>
    <source>
        <strain evidence="5">NC1722</strain>
    </source>
</reference>
<dbReference type="SUPFAM" id="SSF52058">
    <property type="entry name" value="L domain-like"/>
    <property type="match status" value="1"/>
</dbReference>
<keyword evidence="4" id="KW-0325">Glycoprotein</keyword>
<dbReference type="PANTHER" id="PTHR45842:SF12">
    <property type="entry name" value="KEKKON 5, ISOFORM A"/>
    <property type="match status" value="1"/>
</dbReference>
<keyword evidence="2" id="KW-0732">Signal</keyword>
<dbReference type="InterPro" id="IPR001611">
    <property type="entry name" value="Leu-rich_rpt"/>
</dbReference>
<dbReference type="InterPro" id="IPR003591">
    <property type="entry name" value="Leu-rich_rpt_typical-subtyp"/>
</dbReference>
<dbReference type="Pfam" id="PF13855">
    <property type="entry name" value="LRR_8"/>
    <property type="match status" value="1"/>
</dbReference>
<comment type="caution">
    <text evidence="5">The sequence shown here is derived from an EMBL/GenBank/DDBJ whole genome shotgun (WGS) entry which is preliminary data.</text>
</comment>
<organism evidence="5 6">
    <name type="scientific">Aldrovandia affinis</name>
    <dbReference type="NCBI Taxonomy" id="143900"/>
    <lineage>
        <taxon>Eukaryota</taxon>
        <taxon>Metazoa</taxon>
        <taxon>Chordata</taxon>
        <taxon>Craniata</taxon>
        <taxon>Vertebrata</taxon>
        <taxon>Euteleostomi</taxon>
        <taxon>Actinopterygii</taxon>
        <taxon>Neopterygii</taxon>
        <taxon>Teleostei</taxon>
        <taxon>Notacanthiformes</taxon>
        <taxon>Halosauridae</taxon>
        <taxon>Aldrovandia</taxon>
    </lineage>
</organism>
<evidence type="ECO:0000256" key="2">
    <source>
        <dbReference type="ARBA" id="ARBA00022729"/>
    </source>
</evidence>
<evidence type="ECO:0000256" key="4">
    <source>
        <dbReference type="ARBA" id="ARBA00023180"/>
    </source>
</evidence>
<dbReference type="SMART" id="SM00369">
    <property type="entry name" value="LRR_TYP"/>
    <property type="match status" value="4"/>
</dbReference>
<sequence length="193" mass="20741">MAGVCVYGIKTAASENGLDIDLTNKTLQLIPPDLPSNITKLILSHNLIQMSVADVAALERYTELTELRLDSNNITALPGHIFGSLSKLRILSVSHNSIGRVDPGAFTALGNLKKLDLSHNPLQSLPLGVFSSLSSLGSLSLQDSGLHSLENDTFTDLVKRTLVQLGGNPWNCSCAFLHQIKYSGVEISKKFAS</sequence>
<dbReference type="Gene3D" id="3.80.10.10">
    <property type="entry name" value="Ribonuclease Inhibitor"/>
    <property type="match status" value="1"/>
</dbReference>
<gene>
    <name evidence="5" type="ORF">AAFF_G00373160</name>
</gene>
<dbReference type="InterPro" id="IPR050467">
    <property type="entry name" value="LRFN"/>
</dbReference>
<dbReference type="Proteomes" id="UP001221898">
    <property type="component" value="Unassembled WGS sequence"/>
</dbReference>
<evidence type="ECO:0000256" key="3">
    <source>
        <dbReference type="ARBA" id="ARBA00022737"/>
    </source>
</evidence>
<proteinExistence type="predicted"/>
<keyword evidence="6" id="KW-1185">Reference proteome</keyword>
<keyword evidence="3" id="KW-0677">Repeat</keyword>
<evidence type="ECO:0000313" key="5">
    <source>
        <dbReference type="EMBL" id="KAJ8402081.1"/>
    </source>
</evidence>
<dbReference type="PROSITE" id="PS51450">
    <property type="entry name" value="LRR"/>
    <property type="match status" value="1"/>
</dbReference>
<dbReference type="EMBL" id="JAINUG010000066">
    <property type="protein sequence ID" value="KAJ8402081.1"/>
    <property type="molecule type" value="Genomic_DNA"/>
</dbReference>